<dbReference type="PROSITE" id="PS00105">
    <property type="entry name" value="AA_TRANSFER_CLASS_1"/>
    <property type="match status" value="1"/>
</dbReference>
<feature type="domain" description="Aminotransferase class I/classII large" evidence="7">
    <location>
        <begin position="31"/>
        <end position="388"/>
    </location>
</feature>
<dbReference type="InterPro" id="IPR015424">
    <property type="entry name" value="PyrdxlP-dep_Trfase"/>
</dbReference>
<dbReference type="AlphaFoldDB" id="A0A2M7S4U6"/>
<evidence type="ECO:0000256" key="2">
    <source>
        <dbReference type="ARBA" id="ARBA00007441"/>
    </source>
</evidence>
<dbReference type="PANTHER" id="PTHR46383:SF1">
    <property type="entry name" value="ASPARTATE AMINOTRANSFERASE"/>
    <property type="match status" value="1"/>
</dbReference>
<accession>A0A2M7S4U6</accession>
<sequence>MKLAKRTGLISPSPTLAITAKAKQMKAQGIDVIGFGAGEPDFDTPLYIKEAAKVSIDAGFTKYTPTSGTEELKKAVCQKLRQDNSLEYETSQVIISCGAKHSLFNAIMCACDKGDEVILPSPYWVTYLEQIKLSGAKPVIIETEEKHGFKLLHKTLRHAVTPRTKCLILNSPANPTGMVYSKDELRTIAELAVKNGFLVISDEVYEKLIYEGTHTSIASFGKEIKDLTIVINGVSKSYSMTGWRIGYAAGPKNIISAMANLQDHSTSNPASISQKAALAALAGKDADLHKMVAEFKARRDYMVDKLNLIPGLSCLKPQGAFYAFPNISKLIGRKIRGQKITGSMSLTEVLLNEAKVAVIPGLAFGADRYIRLSYATSMDNIKEGLKRIEETIKA</sequence>
<protein>
    <recommendedName>
        <fullName evidence="6">Aminotransferase</fullName>
        <ecNumber evidence="6">2.6.1.-</ecNumber>
    </recommendedName>
</protein>
<dbReference type="SUPFAM" id="SSF53383">
    <property type="entry name" value="PLP-dependent transferases"/>
    <property type="match status" value="1"/>
</dbReference>
<comment type="caution">
    <text evidence="8">The sequence shown here is derived from an EMBL/GenBank/DDBJ whole genome shotgun (WGS) entry which is preliminary data.</text>
</comment>
<evidence type="ECO:0000313" key="8">
    <source>
        <dbReference type="EMBL" id="PIZ14547.1"/>
    </source>
</evidence>
<organism evidence="8 9">
    <name type="scientific">Candidatus Desantisbacteria bacterium CG_4_10_14_0_8_um_filter_48_22</name>
    <dbReference type="NCBI Taxonomy" id="1974543"/>
    <lineage>
        <taxon>Bacteria</taxon>
        <taxon>Candidatus Desantisiibacteriota</taxon>
    </lineage>
</organism>
<dbReference type="Gene3D" id="3.90.1150.10">
    <property type="entry name" value="Aspartate Aminotransferase, domain 1"/>
    <property type="match status" value="1"/>
</dbReference>
<evidence type="ECO:0000256" key="1">
    <source>
        <dbReference type="ARBA" id="ARBA00001933"/>
    </source>
</evidence>
<evidence type="ECO:0000259" key="7">
    <source>
        <dbReference type="Pfam" id="PF00155"/>
    </source>
</evidence>
<evidence type="ECO:0000313" key="9">
    <source>
        <dbReference type="Proteomes" id="UP000229307"/>
    </source>
</evidence>
<keyword evidence="5" id="KW-0663">Pyridoxal phosphate</keyword>
<dbReference type="Proteomes" id="UP000229307">
    <property type="component" value="Unassembled WGS sequence"/>
</dbReference>
<dbReference type="Gene3D" id="3.40.640.10">
    <property type="entry name" value="Type I PLP-dependent aspartate aminotransferase-like (Major domain)"/>
    <property type="match status" value="1"/>
</dbReference>
<dbReference type="InterPro" id="IPR050596">
    <property type="entry name" value="AspAT/PAT-like"/>
</dbReference>
<evidence type="ECO:0000256" key="5">
    <source>
        <dbReference type="ARBA" id="ARBA00022898"/>
    </source>
</evidence>
<dbReference type="GO" id="GO:0006520">
    <property type="term" value="P:amino acid metabolic process"/>
    <property type="evidence" value="ECO:0007669"/>
    <property type="project" value="InterPro"/>
</dbReference>
<keyword evidence="4 6" id="KW-0808">Transferase</keyword>
<dbReference type="InterPro" id="IPR015422">
    <property type="entry name" value="PyrdxlP-dep_Trfase_small"/>
</dbReference>
<keyword evidence="3 6" id="KW-0032">Aminotransferase</keyword>
<evidence type="ECO:0000256" key="6">
    <source>
        <dbReference type="RuleBase" id="RU000481"/>
    </source>
</evidence>
<evidence type="ECO:0000256" key="3">
    <source>
        <dbReference type="ARBA" id="ARBA00022576"/>
    </source>
</evidence>
<dbReference type="Pfam" id="PF00155">
    <property type="entry name" value="Aminotran_1_2"/>
    <property type="match status" value="1"/>
</dbReference>
<gene>
    <name evidence="8" type="ORF">COY52_12235</name>
</gene>
<dbReference type="InterPro" id="IPR004839">
    <property type="entry name" value="Aminotransferase_I/II_large"/>
</dbReference>
<dbReference type="EMBL" id="PFMR01000338">
    <property type="protein sequence ID" value="PIZ14547.1"/>
    <property type="molecule type" value="Genomic_DNA"/>
</dbReference>
<dbReference type="PANTHER" id="PTHR46383">
    <property type="entry name" value="ASPARTATE AMINOTRANSFERASE"/>
    <property type="match status" value="1"/>
</dbReference>
<name>A0A2M7S4U6_9BACT</name>
<dbReference type="CDD" id="cd00609">
    <property type="entry name" value="AAT_like"/>
    <property type="match status" value="1"/>
</dbReference>
<comment type="cofactor">
    <cofactor evidence="1 6">
        <name>pyridoxal 5'-phosphate</name>
        <dbReference type="ChEBI" id="CHEBI:597326"/>
    </cofactor>
</comment>
<evidence type="ECO:0000256" key="4">
    <source>
        <dbReference type="ARBA" id="ARBA00022679"/>
    </source>
</evidence>
<dbReference type="InterPro" id="IPR004838">
    <property type="entry name" value="NHTrfase_class1_PyrdxlP-BS"/>
</dbReference>
<dbReference type="FunFam" id="3.40.640.10:FF:000033">
    <property type="entry name" value="Aspartate aminotransferase"/>
    <property type="match status" value="1"/>
</dbReference>
<comment type="similarity">
    <text evidence="2 6">Belongs to the class-I pyridoxal-phosphate-dependent aminotransferase family.</text>
</comment>
<dbReference type="InterPro" id="IPR015421">
    <property type="entry name" value="PyrdxlP-dep_Trfase_major"/>
</dbReference>
<dbReference type="EC" id="2.6.1.-" evidence="6"/>
<reference evidence="9" key="1">
    <citation type="submission" date="2017-09" db="EMBL/GenBank/DDBJ databases">
        <title>Depth-based differentiation of microbial function through sediment-hosted aquifers and enrichment of novel symbionts in the deep terrestrial subsurface.</title>
        <authorList>
            <person name="Probst A.J."/>
            <person name="Ladd B."/>
            <person name="Jarett J.K."/>
            <person name="Geller-Mcgrath D.E."/>
            <person name="Sieber C.M.K."/>
            <person name="Emerson J.B."/>
            <person name="Anantharaman K."/>
            <person name="Thomas B.C."/>
            <person name="Malmstrom R."/>
            <person name="Stieglmeier M."/>
            <person name="Klingl A."/>
            <person name="Woyke T."/>
            <person name="Ryan C.M."/>
            <person name="Banfield J.F."/>
        </authorList>
    </citation>
    <scope>NUCLEOTIDE SEQUENCE [LARGE SCALE GENOMIC DNA]</scope>
</reference>
<proteinExistence type="inferred from homology"/>
<dbReference type="GO" id="GO:0030170">
    <property type="term" value="F:pyridoxal phosphate binding"/>
    <property type="evidence" value="ECO:0007669"/>
    <property type="project" value="InterPro"/>
</dbReference>
<dbReference type="GO" id="GO:0008483">
    <property type="term" value="F:transaminase activity"/>
    <property type="evidence" value="ECO:0007669"/>
    <property type="project" value="UniProtKB-KW"/>
</dbReference>